<accession>A0A517YS56</accession>
<proteinExistence type="predicted"/>
<evidence type="ECO:0000313" key="2">
    <source>
        <dbReference type="Proteomes" id="UP000317369"/>
    </source>
</evidence>
<name>A0A517YS56_9BACT</name>
<protein>
    <submittedName>
        <fullName evidence="1">Uncharacterized protein</fullName>
    </submittedName>
</protein>
<evidence type="ECO:0000313" key="1">
    <source>
        <dbReference type="EMBL" id="QDU33053.1"/>
    </source>
</evidence>
<dbReference type="EMBL" id="CP036425">
    <property type="protein sequence ID" value="QDU33053.1"/>
    <property type="molecule type" value="Genomic_DNA"/>
</dbReference>
<keyword evidence="2" id="KW-1185">Reference proteome</keyword>
<dbReference type="AlphaFoldDB" id="A0A517YS56"/>
<dbReference type="KEGG" id="pcor:KS4_10940"/>
<organism evidence="1 2">
    <name type="scientific">Poriferisphaera corsica</name>
    <dbReference type="NCBI Taxonomy" id="2528020"/>
    <lineage>
        <taxon>Bacteria</taxon>
        <taxon>Pseudomonadati</taxon>
        <taxon>Planctomycetota</taxon>
        <taxon>Phycisphaerae</taxon>
        <taxon>Phycisphaerales</taxon>
        <taxon>Phycisphaeraceae</taxon>
        <taxon>Poriferisphaera</taxon>
    </lineage>
</organism>
<reference evidence="1 2" key="1">
    <citation type="submission" date="2019-02" db="EMBL/GenBank/DDBJ databases">
        <title>Deep-cultivation of Planctomycetes and their phenomic and genomic characterization uncovers novel biology.</title>
        <authorList>
            <person name="Wiegand S."/>
            <person name="Jogler M."/>
            <person name="Boedeker C."/>
            <person name="Pinto D."/>
            <person name="Vollmers J."/>
            <person name="Rivas-Marin E."/>
            <person name="Kohn T."/>
            <person name="Peeters S.H."/>
            <person name="Heuer A."/>
            <person name="Rast P."/>
            <person name="Oberbeckmann S."/>
            <person name="Bunk B."/>
            <person name="Jeske O."/>
            <person name="Meyerdierks A."/>
            <person name="Storesund J.E."/>
            <person name="Kallscheuer N."/>
            <person name="Luecker S."/>
            <person name="Lage O.M."/>
            <person name="Pohl T."/>
            <person name="Merkel B.J."/>
            <person name="Hornburger P."/>
            <person name="Mueller R.-W."/>
            <person name="Bruemmer F."/>
            <person name="Labrenz M."/>
            <person name="Spormann A.M."/>
            <person name="Op den Camp H."/>
            <person name="Overmann J."/>
            <person name="Amann R."/>
            <person name="Jetten M.S.M."/>
            <person name="Mascher T."/>
            <person name="Medema M.H."/>
            <person name="Devos D.P."/>
            <person name="Kaster A.-K."/>
            <person name="Ovreas L."/>
            <person name="Rohde M."/>
            <person name="Galperin M.Y."/>
            <person name="Jogler C."/>
        </authorList>
    </citation>
    <scope>NUCLEOTIDE SEQUENCE [LARGE SCALE GENOMIC DNA]</scope>
    <source>
        <strain evidence="1 2">KS4</strain>
    </source>
</reference>
<sequence length="72" mass="8036">MTPVEILALVQSARSLLDLGLSQYRLAMQQGALSDQQKTAILEAAKLTDRQVDEVVAISEKQMVNYDEEKDK</sequence>
<gene>
    <name evidence="1" type="ORF">KS4_10940</name>
</gene>
<dbReference type="Proteomes" id="UP000317369">
    <property type="component" value="Chromosome"/>
</dbReference>